<dbReference type="RefSeq" id="WP_082199317.1">
    <property type="nucleotide sequence ID" value="NZ_CAUWMG010000045.1"/>
</dbReference>
<keyword evidence="2" id="KW-1185">Reference proteome</keyword>
<organism evidence="1 2">
    <name type="scientific">Campylobacter helveticus</name>
    <dbReference type="NCBI Taxonomy" id="28898"/>
    <lineage>
        <taxon>Bacteria</taxon>
        <taxon>Pseudomonadati</taxon>
        <taxon>Campylobacterota</taxon>
        <taxon>Epsilonproteobacteria</taxon>
        <taxon>Campylobacterales</taxon>
        <taxon>Campylobacteraceae</taxon>
        <taxon>Campylobacter</taxon>
    </lineage>
</organism>
<evidence type="ECO:0000313" key="2">
    <source>
        <dbReference type="Proteomes" id="UP000321317"/>
    </source>
</evidence>
<sequence length="84" mass="9825">MQKLNETETRKLLIDPALEKAGWNFEYIKLEYGIQAKDYEFSDGEMKKDGKRKSKKKADYVLFHKEHYLAVIEAKANDKNQAKG</sequence>
<dbReference type="Proteomes" id="UP000321317">
    <property type="component" value="Unassembled WGS sequence"/>
</dbReference>
<dbReference type="GeneID" id="52036333"/>
<protein>
    <submittedName>
        <fullName evidence="1">Uncharacterized protein</fullName>
    </submittedName>
</protein>
<reference evidence="1 2" key="1">
    <citation type="submission" date="2019-08" db="EMBL/GenBank/DDBJ databases">
        <title>Rapid identification of Enteric Bacteria from Whole Genome Sequences (WGS) using Average Nucleotide Identity (ANI).</title>
        <authorList>
            <person name="Lane C."/>
        </authorList>
    </citation>
    <scope>NUCLEOTIDE SEQUENCE [LARGE SCALE GENOMIC DNA]</scope>
    <source>
        <strain evidence="1 2">D4984</strain>
    </source>
</reference>
<name>A0ABY3L350_9BACT</name>
<dbReference type="Gene3D" id="3.90.1570.30">
    <property type="match status" value="1"/>
</dbReference>
<comment type="caution">
    <text evidence="1">The sequence shown here is derived from an EMBL/GenBank/DDBJ whole genome shotgun (WGS) entry which is preliminary data.</text>
</comment>
<proteinExistence type="predicted"/>
<accession>A0ABY3L350</accession>
<evidence type="ECO:0000313" key="1">
    <source>
        <dbReference type="EMBL" id="TXK58152.1"/>
    </source>
</evidence>
<dbReference type="EMBL" id="VRMA01000036">
    <property type="protein sequence ID" value="TXK58152.1"/>
    <property type="molecule type" value="Genomic_DNA"/>
</dbReference>
<gene>
    <name evidence="1" type="ORF">FVD16_03810</name>
</gene>